<keyword evidence="12 18" id="KW-0560">Oxidoreductase</keyword>
<dbReference type="InterPro" id="IPR037099">
    <property type="entry name" value="Fum_R/Succ_DH_flav-like_C_sf"/>
</dbReference>
<dbReference type="InterPro" id="IPR005884">
    <property type="entry name" value="Fum_red_fp"/>
</dbReference>
<evidence type="ECO:0000256" key="4">
    <source>
        <dbReference type="ARBA" id="ARBA00012792"/>
    </source>
</evidence>
<gene>
    <name evidence="21" type="primary">frdA</name>
    <name evidence="21" type="ORF">HMEPL2_20160</name>
</gene>
<dbReference type="PRINTS" id="PR00368">
    <property type="entry name" value="FADPNR"/>
</dbReference>
<dbReference type="FunFam" id="3.90.700.10:FF:000003">
    <property type="entry name" value="Fumarate reductase flavoprotein subunit"/>
    <property type="match status" value="1"/>
</dbReference>
<dbReference type="GO" id="GO:0005886">
    <property type="term" value="C:plasma membrane"/>
    <property type="evidence" value="ECO:0007669"/>
    <property type="project" value="UniProtKB-SubCell"/>
</dbReference>
<evidence type="ECO:0000256" key="15">
    <source>
        <dbReference type="ARBA" id="ARBA00049220"/>
    </source>
</evidence>
<evidence type="ECO:0000256" key="12">
    <source>
        <dbReference type="ARBA" id="ARBA00023002"/>
    </source>
</evidence>
<dbReference type="InterPro" id="IPR003952">
    <property type="entry name" value="FRD_SDH_FAD_BS"/>
</dbReference>
<evidence type="ECO:0000256" key="8">
    <source>
        <dbReference type="ARBA" id="ARBA00022630"/>
    </source>
</evidence>
<dbReference type="SUPFAM" id="SSF56425">
    <property type="entry name" value="Succinate dehydrogenase/fumarate reductase flavoprotein, catalytic domain"/>
    <property type="match status" value="1"/>
</dbReference>
<keyword evidence="10 17" id="KW-0274">FAD</keyword>
<dbReference type="SUPFAM" id="SSF46977">
    <property type="entry name" value="Succinate dehydrogenase/fumarate reductase flavoprotein C-terminal domain"/>
    <property type="match status" value="1"/>
</dbReference>
<comment type="cofactor">
    <cofactor evidence="1 17 18">
        <name>FAD</name>
        <dbReference type="ChEBI" id="CHEBI:57692"/>
    </cofactor>
</comment>
<keyword evidence="6 18" id="KW-0813">Transport</keyword>
<evidence type="ECO:0000256" key="13">
    <source>
        <dbReference type="ARBA" id="ARBA00023136"/>
    </source>
</evidence>
<feature type="domain" description="Fumarate reductase/succinate dehydrogenase flavoprotein-like C-terminal" evidence="20">
    <location>
        <begin position="469"/>
        <end position="596"/>
    </location>
</feature>
<feature type="binding site" evidence="17">
    <location>
        <begin position="22"/>
        <end position="27"/>
    </location>
    <ligand>
        <name>FAD</name>
        <dbReference type="ChEBI" id="CHEBI:57692"/>
    </ligand>
</feature>
<comment type="catalytic activity">
    <reaction evidence="15 18">
        <text>a quinone + succinate = fumarate + a quinol</text>
        <dbReference type="Rhea" id="RHEA:40523"/>
        <dbReference type="ChEBI" id="CHEBI:24646"/>
        <dbReference type="ChEBI" id="CHEBI:29806"/>
        <dbReference type="ChEBI" id="CHEBI:30031"/>
        <dbReference type="ChEBI" id="CHEBI:132124"/>
        <dbReference type="EC" id="1.3.5.1"/>
    </reaction>
</comment>
<evidence type="ECO:0000259" key="20">
    <source>
        <dbReference type="Pfam" id="PF02910"/>
    </source>
</evidence>
<comment type="subunit">
    <text evidence="18">Part of an enzyme complex containing four subunits: a flavoprotein (FrdA), an iron-sulfur protein (FrdB), and two hydrophobic anchor proteins (FrdC and FrdD).</text>
</comment>
<evidence type="ECO:0000259" key="19">
    <source>
        <dbReference type="Pfam" id="PF00890"/>
    </source>
</evidence>
<keyword evidence="7" id="KW-1003">Cell membrane</keyword>
<keyword evidence="11 18" id="KW-0249">Electron transport</keyword>
<evidence type="ECO:0000256" key="5">
    <source>
        <dbReference type="ARBA" id="ARBA00014044"/>
    </source>
</evidence>
<dbReference type="Gene3D" id="4.10.80.40">
    <property type="entry name" value="succinate dehydrogenase protein domain"/>
    <property type="match status" value="1"/>
</dbReference>
<dbReference type="PANTHER" id="PTHR11632:SF82">
    <property type="entry name" value="FUMARATE REDUCTASE FLAVOPROTEIN SUBUNIT"/>
    <property type="match status" value="1"/>
</dbReference>
<dbReference type="GO" id="GO:0009061">
    <property type="term" value="P:anaerobic respiration"/>
    <property type="evidence" value="ECO:0007669"/>
    <property type="project" value="InterPro"/>
</dbReference>
<dbReference type="SUPFAM" id="SSF51905">
    <property type="entry name" value="FAD/NAD(P)-binding domain"/>
    <property type="match status" value="1"/>
</dbReference>
<dbReference type="Gene3D" id="3.50.50.60">
    <property type="entry name" value="FAD/NAD(P)-binding domain"/>
    <property type="match status" value="1"/>
</dbReference>
<evidence type="ECO:0000256" key="11">
    <source>
        <dbReference type="ARBA" id="ARBA00022982"/>
    </source>
</evidence>
<feature type="binding site" evidence="17">
    <location>
        <begin position="51"/>
        <end position="66"/>
    </location>
    <ligand>
        <name>FAD</name>
        <dbReference type="ChEBI" id="CHEBI:57692"/>
    </ligand>
</feature>
<dbReference type="PIRSF" id="PIRSF000171">
    <property type="entry name" value="SDHA_APRA_LASPO"/>
    <property type="match status" value="1"/>
</dbReference>
<feature type="binding site" evidence="17">
    <location>
        <position position="259"/>
    </location>
    <ligand>
        <name>substrate</name>
    </ligand>
</feature>
<keyword evidence="22" id="KW-1185">Reference proteome</keyword>
<evidence type="ECO:0000256" key="17">
    <source>
        <dbReference type="PIRSR" id="PIRSR630664-51"/>
    </source>
</evidence>
<feature type="binding site" evidence="17">
    <location>
        <position position="370"/>
    </location>
    <ligand>
        <name>substrate</name>
    </ligand>
</feature>
<evidence type="ECO:0000313" key="22">
    <source>
        <dbReference type="Proteomes" id="UP000501053"/>
    </source>
</evidence>
<dbReference type="AlphaFoldDB" id="A0A6F8XDB6"/>
<organism evidence="21 22">
    <name type="scientific">Vreelandella aquamarina</name>
    <dbReference type="NCBI Taxonomy" id="77097"/>
    <lineage>
        <taxon>Bacteria</taxon>
        <taxon>Pseudomonadati</taxon>
        <taxon>Pseudomonadota</taxon>
        <taxon>Gammaproteobacteria</taxon>
        <taxon>Oceanospirillales</taxon>
        <taxon>Halomonadaceae</taxon>
        <taxon>Vreelandella</taxon>
    </lineage>
</organism>
<name>A0A6F8XDB6_9GAMM</name>
<dbReference type="NCBIfam" id="TIGR01812">
    <property type="entry name" value="sdhA_frdA_Gneg"/>
    <property type="match status" value="1"/>
</dbReference>
<dbReference type="Proteomes" id="UP000501053">
    <property type="component" value="Chromosome"/>
</dbReference>
<comment type="subcellular location">
    <subcellularLocation>
        <location evidence="2">Cell inner membrane</location>
        <topology evidence="2">Peripheral membrane protein</topology>
        <orientation evidence="2">Cytoplasmic side</orientation>
    </subcellularLocation>
</comment>
<dbReference type="InterPro" id="IPR030664">
    <property type="entry name" value="SdhA/FrdA/AprA"/>
</dbReference>
<keyword evidence="13" id="KW-0472">Membrane</keyword>
<keyword evidence="9" id="KW-0547">Nucleotide-binding</keyword>
<dbReference type="NCBIfam" id="NF006686">
    <property type="entry name" value="PRK09231.1"/>
    <property type="match status" value="1"/>
</dbReference>
<sequence length="605" mass="65847">MSSAAAQGGAMQQQDVDIVIVGGGGAGLRAAIAAAEQAKQGGHAQRIALVSKVYPMRSHTVAAEGGAAAVTSDEDSFQAHFDDTVSGGDWLVEQGVVDYFVRHAYQELVQMERWGCPWSRQPDGRIQVRRFGGMKTARTWFAADKTGFHMLHTLFQTSLKYPEIERFDEYFVLDLAVHEGAVVGVIALQVATGELLLLRAKAVVLATGGAGRLFRFNTNAGIVTGDGMAMAYRHGVALRDMEFVQYHPTGLPGSGILITEACRGEGGILLNNEGYRYLQDYGLGPETPLGKPENKYMELGPRDKLSQAFWQEQQAGRTGKFGDSDVVYLDLRHLGADYLHERLPFICELAKSYINVDPVKEPIPIRPAVHYTMGGIETDPQCETTIAGLYAAGECASVGLHGANRLGSNSLTELLVFGRLAGEQASQRAAHTDWVALPVLQAQAQRQQARLATLCDGQGSGESWVTLKHAMVQAMESGCGIYRTEAGMQQALDTLRQLRQRYAQVRVSDTSKIFNTELLECLEFGYGLEIAEASCLAALERRESRGAHQRLDEGLQARDDVGYLKHSQVFYQGDAPAELRWQAVDTRFSAPAARVYGDAAKGGKA</sequence>
<proteinExistence type="inferred from homology"/>
<dbReference type="PRINTS" id="PR00411">
    <property type="entry name" value="PNDRDTASEI"/>
</dbReference>
<evidence type="ECO:0000256" key="14">
    <source>
        <dbReference type="ARBA" id="ARBA00034412"/>
    </source>
</evidence>
<protein>
    <recommendedName>
        <fullName evidence="5 18">Fumarate reductase flavoprotein subunit</fullName>
        <ecNumber evidence="4 18">1.3.5.1</ecNumber>
    </recommendedName>
</protein>
<dbReference type="EC" id="1.3.5.1" evidence="4 18"/>
<dbReference type="EMBL" id="AP022869">
    <property type="protein sequence ID" value="BCB71665.1"/>
    <property type="molecule type" value="Genomic_DNA"/>
</dbReference>
<feature type="binding site" evidence="17">
    <location>
        <begin position="410"/>
        <end position="411"/>
    </location>
    <ligand>
        <name>FAD</name>
        <dbReference type="ChEBI" id="CHEBI:57692"/>
    </ligand>
</feature>
<evidence type="ECO:0000313" key="21">
    <source>
        <dbReference type="EMBL" id="BCB71665.1"/>
    </source>
</evidence>
<dbReference type="InterPro" id="IPR014006">
    <property type="entry name" value="Succ_Dhase_FrdA_Gneg"/>
</dbReference>
<dbReference type="PANTHER" id="PTHR11632">
    <property type="entry name" value="SUCCINATE DEHYDROGENASE 2 FLAVOPROTEIN SUBUNIT"/>
    <property type="match status" value="1"/>
</dbReference>
<accession>A0A6F8XDB6</accession>
<dbReference type="InterPro" id="IPR036188">
    <property type="entry name" value="FAD/NAD-bd_sf"/>
</dbReference>
<dbReference type="GO" id="GO:0008177">
    <property type="term" value="F:succinate dehydrogenase (quinone) activity"/>
    <property type="evidence" value="ECO:0007669"/>
    <property type="project" value="UniProtKB-EC"/>
</dbReference>
<reference evidence="21 22" key="1">
    <citation type="submission" date="2020-03" db="EMBL/GenBank/DDBJ databases">
        <title>Complete Genome Sequence of Halomonas meridiana strain Eplume2, isolated from hydrothermal-plume in the north east Pacific Ocean.</title>
        <authorList>
            <person name="Kurihara Y."/>
            <person name="Kawai S."/>
            <person name="Sakai A."/>
            <person name="Galipon J."/>
            <person name="Arakawa K."/>
        </authorList>
    </citation>
    <scope>NUCLEOTIDE SEQUENCE [LARGE SCALE GENOMIC DNA]</scope>
    <source>
        <strain evidence="21 22">Eplume2</strain>
    </source>
</reference>
<dbReference type="FunFam" id="1.20.58.100:FF:000001">
    <property type="entry name" value="Succinate dehydrogenase flavoprotein subunit (SdhA)"/>
    <property type="match status" value="1"/>
</dbReference>
<dbReference type="Pfam" id="PF02910">
    <property type="entry name" value="Succ_DH_flav_C"/>
    <property type="match status" value="1"/>
</dbReference>
<evidence type="ECO:0000256" key="6">
    <source>
        <dbReference type="ARBA" id="ARBA00022448"/>
    </source>
</evidence>
<comment type="similarity">
    <text evidence="3 18">Belongs to the FAD-dependent oxidoreductase 2 family. FRD/SDH subfamily.</text>
</comment>
<evidence type="ECO:0000256" key="9">
    <source>
        <dbReference type="ARBA" id="ARBA00022741"/>
    </source>
</evidence>
<comment type="catalytic activity">
    <reaction evidence="14">
        <text>a menaquinone + succinate = a menaquinol + fumarate</text>
        <dbReference type="Rhea" id="RHEA:27834"/>
        <dbReference type="Rhea" id="RHEA-COMP:9537"/>
        <dbReference type="Rhea" id="RHEA-COMP:9539"/>
        <dbReference type="ChEBI" id="CHEBI:16374"/>
        <dbReference type="ChEBI" id="CHEBI:18151"/>
        <dbReference type="ChEBI" id="CHEBI:29806"/>
        <dbReference type="ChEBI" id="CHEBI:30031"/>
        <dbReference type="EC" id="1.3.5.1"/>
    </reaction>
</comment>
<evidence type="ECO:0000256" key="2">
    <source>
        <dbReference type="ARBA" id="ARBA00004515"/>
    </source>
</evidence>
<feature type="binding site" evidence="17">
    <location>
        <position position="394"/>
    </location>
    <ligand>
        <name>FAD</name>
        <dbReference type="ChEBI" id="CHEBI:57692"/>
    </ligand>
</feature>
<evidence type="ECO:0000256" key="7">
    <source>
        <dbReference type="ARBA" id="ARBA00022475"/>
    </source>
</evidence>
<feature type="binding site" evidence="17">
    <location>
        <position position="226"/>
    </location>
    <ligand>
        <name>FAD</name>
        <dbReference type="ChEBI" id="CHEBI:57692"/>
    </ligand>
</feature>
<evidence type="ECO:0000256" key="10">
    <source>
        <dbReference type="ARBA" id="ARBA00022827"/>
    </source>
</evidence>
<dbReference type="Gene3D" id="3.90.700.10">
    <property type="entry name" value="Succinate dehydrogenase/fumarate reductase flavoprotein, catalytic domain"/>
    <property type="match status" value="1"/>
</dbReference>
<evidence type="ECO:0000256" key="16">
    <source>
        <dbReference type="PIRSR" id="PIRSR000171-1"/>
    </source>
</evidence>
<evidence type="ECO:0000256" key="18">
    <source>
        <dbReference type="RuleBase" id="RU362050"/>
    </source>
</evidence>
<dbReference type="Pfam" id="PF00890">
    <property type="entry name" value="FAD_binding_2"/>
    <property type="match status" value="1"/>
</dbReference>
<dbReference type="NCBIfam" id="TIGR01176">
    <property type="entry name" value="fum_red_Fp"/>
    <property type="match status" value="1"/>
</dbReference>
<keyword evidence="8 17" id="KW-0285">Flavoprotein</keyword>
<feature type="binding site" evidence="17">
    <location>
        <position position="405"/>
    </location>
    <ligand>
        <name>substrate</name>
    </ligand>
</feature>
<dbReference type="InterPro" id="IPR027477">
    <property type="entry name" value="Succ_DH/fumarate_Rdtase_cat_sf"/>
</dbReference>
<evidence type="ECO:0000256" key="1">
    <source>
        <dbReference type="ARBA" id="ARBA00001974"/>
    </source>
</evidence>
<dbReference type="GO" id="GO:0009055">
    <property type="term" value="F:electron transfer activity"/>
    <property type="evidence" value="ECO:0007669"/>
    <property type="project" value="TreeGrafter"/>
</dbReference>
<feature type="active site" description="Proton acceptor" evidence="16">
    <location>
        <position position="302"/>
    </location>
</feature>
<dbReference type="GO" id="GO:0006113">
    <property type="term" value="P:fermentation"/>
    <property type="evidence" value="ECO:0007669"/>
    <property type="project" value="TreeGrafter"/>
</dbReference>
<dbReference type="PROSITE" id="PS00504">
    <property type="entry name" value="FRD_SDH_FAD_BINDING"/>
    <property type="match status" value="1"/>
</dbReference>
<dbReference type="InterPro" id="IPR003953">
    <property type="entry name" value="FAD-dep_OxRdtase_2_FAD-bd"/>
</dbReference>
<dbReference type="Gene3D" id="1.20.58.100">
    <property type="entry name" value="Fumarate reductase/succinate dehydrogenase flavoprotein-like, C-terminal domain"/>
    <property type="match status" value="1"/>
</dbReference>
<feature type="domain" description="FAD-dependent oxidoreductase 2 FAD-binding" evidence="19">
    <location>
        <begin position="17"/>
        <end position="411"/>
    </location>
</feature>
<dbReference type="InterPro" id="IPR015939">
    <property type="entry name" value="Fum_Rdtase/Succ_DH_flav-like_C"/>
</dbReference>
<feature type="binding site" evidence="17">
    <location>
        <position position="247"/>
    </location>
    <ligand>
        <name>substrate</name>
    </ligand>
</feature>
<evidence type="ECO:0000256" key="3">
    <source>
        <dbReference type="ARBA" id="ARBA00008040"/>
    </source>
</evidence>
<dbReference type="GO" id="GO:0050660">
    <property type="term" value="F:flavin adenine dinucleotide binding"/>
    <property type="evidence" value="ECO:0007669"/>
    <property type="project" value="InterPro"/>
</dbReference>
<dbReference type="GO" id="GO:0022900">
    <property type="term" value="P:electron transport chain"/>
    <property type="evidence" value="ECO:0007669"/>
    <property type="project" value="UniProtKB-UniRule"/>
</dbReference>